<name>A0A0F7F7X1_PAEDU</name>
<evidence type="ECO:0000256" key="7">
    <source>
        <dbReference type="RuleBase" id="RU363032"/>
    </source>
</evidence>
<dbReference type="GO" id="GO:0055085">
    <property type="term" value="P:transmembrane transport"/>
    <property type="evidence" value="ECO:0007669"/>
    <property type="project" value="InterPro"/>
</dbReference>
<feature type="transmembrane region" description="Helical" evidence="7">
    <location>
        <begin position="112"/>
        <end position="134"/>
    </location>
</feature>
<comment type="subcellular location">
    <subcellularLocation>
        <location evidence="1 7">Cell membrane</location>
        <topology evidence="1 7">Multi-pass membrane protein</topology>
    </subcellularLocation>
</comment>
<evidence type="ECO:0000256" key="1">
    <source>
        <dbReference type="ARBA" id="ARBA00004651"/>
    </source>
</evidence>
<keyword evidence="5 7" id="KW-1133">Transmembrane helix</keyword>
<evidence type="ECO:0000256" key="2">
    <source>
        <dbReference type="ARBA" id="ARBA00022448"/>
    </source>
</evidence>
<dbReference type="HOGENOM" id="CLU_016047_1_0_9"/>
<dbReference type="PANTHER" id="PTHR43744">
    <property type="entry name" value="ABC TRANSPORTER PERMEASE PROTEIN MG189-RELATED-RELATED"/>
    <property type="match status" value="1"/>
</dbReference>
<feature type="transmembrane region" description="Helical" evidence="7">
    <location>
        <begin position="185"/>
        <end position="207"/>
    </location>
</feature>
<dbReference type="Gene3D" id="1.10.3720.10">
    <property type="entry name" value="MetI-like"/>
    <property type="match status" value="1"/>
</dbReference>
<feature type="domain" description="ABC transmembrane type-1" evidence="8">
    <location>
        <begin position="77"/>
        <end position="270"/>
    </location>
</feature>
<dbReference type="AlphaFoldDB" id="A0A0F7F7X1"/>
<evidence type="ECO:0000256" key="6">
    <source>
        <dbReference type="ARBA" id="ARBA00023136"/>
    </source>
</evidence>
<evidence type="ECO:0000259" key="8">
    <source>
        <dbReference type="PROSITE" id="PS50928"/>
    </source>
</evidence>
<proteinExistence type="inferred from homology"/>
<keyword evidence="3" id="KW-1003">Cell membrane</keyword>
<dbReference type="GO" id="GO:0005886">
    <property type="term" value="C:plasma membrane"/>
    <property type="evidence" value="ECO:0007669"/>
    <property type="project" value="UniProtKB-SubCell"/>
</dbReference>
<dbReference type="PANTHER" id="PTHR43744:SF9">
    <property type="entry name" value="POLYGALACTURONAN_RHAMNOGALACTURONAN TRANSPORT SYSTEM PERMEASE PROTEIN YTCP"/>
    <property type="match status" value="1"/>
</dbReference>
<feature type="transmembrane region" description="Helical" evidence="7">
    <location>
        <begin position="140"/>
        <end position="164"/>
    </location>
</feature>
<dbReference type="Proteomes" id="UP000034189">
    <property type="component" value="Chromosome"/>
</dbReference>
<evidence type="ECO:0000313" key="9">
    <source>
        <dbReference type="EMBL" id="AKG33588.1"/>
    </source>
</evidence>
<reference evidence="9 10" key="1">
    <citation type="submission" date="2015-03" db="EMBL/GenBank/DDBJ databases">
        <authorList>
            <person name="Abdul Halim M."/>
        </authorList>
    </citation>
    <scope>NUCLEOTIDE SEQUENCE [LARGE SCALE GENOMIC DNA]</scope>
    <source>
        <strain evidence="9 10">ATCC 35681</strain>
    </source>
</reference>
<protein>
    <submittedName>
        <fullName evidence="9">Sugar ABC transporter permease</fullName>
    </submittedName>
</protein>
<dbReference type="SUPFAM" id="SSF161098">
    <property type="entry name" value="MetI-like"/>
    <property type="match status" value="1"/>
</dbReference>
<dbReference type="PROSITE" id="PS50928">
    <property type="entry name" value="ABC_TM1"/>
    <property type="match status" value="1"/>
</dbReference>
<dbReference type="EMBL" id="CP011114">
    <property type="protein sequence ID" value="AKG33588.1"/>
    <property type="molecule type" value="Genomic_DNA"/>
</dbReference>
<feature type="transmembrane region" description="Helical" evidence="7">
    <location>
        <begin position="261"/>
        <end position="281"/>
    </location>
</feature>
<dbReference type="InterPro" id="IPR000515">
    <property type="entry name" value="MetI-like"/>
</dbReference>
<accession>A0A0F7F7X1</accession>
<gene>
    <name evidence="9" type="ORF">VK70_02460</name>
</gene>
<reference evidence="9 10" key="2">
    <citation type="journal article" date="2016" name="Genome Announc.">
        <title>Genome Sequence of a Gram-Positive Diazotroph, Paenibacillus durus Type Strain ATCC 35681.</title>
        <authorList>
            <person name="Halim M.A."/>
            <person name="Rahman A.Y."/>
            <person name="Sim K.S."/>
            <person name="Yam H.C."/>
            <person name="Rahim A.A."/>
            <person name="Ghazali A.H."/>
            <person name="Najimudin N."/>
        </authorList>
    </citation>
    <scope>NUCLEOTIDE SEQUENCE [LARGE SCALE GENOMIC DNA]</scope>
    <source>
        <strain evidence="9 10">ATCC 35681</strain>
    </source>
</reference>
<dbReference type="PATRIC" id="fig|1333534.5.peg.522"/>
<evidence type="ECO:0000313" key="10">
    <source>
        <dbReference type="Proteomes" id="UP000034189"/>
    </source>
</evidence>
<feature type="transmembrane region" description="Helical" evidence="7">
    <location>
        <begin position="12"/>
        <end position="34"/>
    </location>
</feature>
<dbReference type="RefSeq" id="WP_025699092.1">
    <property type="nucleotide sequence ID" value="NZ_ASQQ01000647.1"/>
</dbReference>
<evidence type="ECO:0000256" key="5">
    <source>
        <dbReference type="ARBA" id="ARBA00022989"/>
    </source>
</evidence>
<evidence type="ECO:0000256" key="4">
    <source>
        <dbReference type="ARBA" id="ARBA00022692"/>
    </source>
</evidence>
<dbReference type="Pfam" id="PF00528">
    <property type="entry name" value="BPD_transp_1"/>
    <property type="match status" value="1"/>
</dbReference>
<comment type="similarity">
    <text evidence="7">Belongs to the binding-protein-dependent transport system permease family.</text>
</comment>
<keyword evidence="4 7" id="KW-0812">Transmembrane</keyword>
<dbReference type="CDD" id="cd06261">
    <property type="entry name" value="TM_PBP2"/>
    <property type="match status" value="1"/>
</dbReference>
<keyword evidence="6 7" id="KW-0472">Membrane</keyword>
<organism evidence="9 10">
    <name type="scientific">Paenibacillus durus ATCC 35681</name>
    <dbReference type="NCBI Taxonomy" id="1333534"/>
    <lineage>
        <taxon>Bacteria</taxon>
        <taxon>Bacillati</taxon>
        <taxon>Bacillota</taxon>
        <taxon>Bacilli</taxon>
        <taxon>Bacillales</taxon>
        <taxon>Paenibacillaceae</taxon>
        <taxon>Paenibacillus</taxon>
    </lineage>
</organism>
<feature type="transmembrane region" description="Helical" evidence="7">
    <location>
        <begin position="81"/>
        <end position="100"/>
    </location>
</feature>
<keyword evidence="2 7" id="KW-0813">Transport</keyword>
<dbReference type="OrthoDB" id="9810086at2"/>
<evidence type="ECO:0000256" key="3">
    <source>
        <dbReference type="ARBA" id="ARBA00022475"/>
    </source>
</evidence>
<sequence length="296" mass="33269">MFQMKRKLKSDIAFDVANFIVLGGFTLMILYPLYFIVIASISDPNQIYAGNVWLWPKSITFDGYRRIFSDNTIWIGYRNSLFYAALAAVISSVLTVMAAYPLSRKDLYGRNAFMMIFVVTLFFNGGIIPTYLLVKNLHMINTIWAVVLPGAVDAFAIIIARTFFQSLPDELREAAAIDGCTNLRYIWSIVVPLSKPIIAVLVLLAVVRQWNGFFDALIYVNDSSLYPLQLILRNILIQNQPSGDMLTDITTLVAQQKVTELIKFGVIIVAALPLLTLYPLLQRYFVKGVMIGSVKG</sequence>
<dbReference type="InterPro" id="IPR035906">
    <property type="entry name" value="MetI-like_sf"/>
</dbReference>